<accession>A0A5D9D7X9</accession>
<dbReference type="RefSeq" id="WP_149321694.1">
    <property type="nucleotide sequence ID" value="NZ_JARWAH010000007.1"/>
</dbReference>
<keyword evidence="1" id="KW-0812">Transmembrane</keyword>
<dbReference type="EMBL" id="VTPU01000006">
    <property type="protein sequence ID" value="TZG40074.1"/>
    <property type="molecule type" value="Genomic_DNA"/>
</dbReference>
<dbReference type="AlphaFoldDB" id="A0A5D9D7X9"/>
<proteinExistence type="predicted"/>
<keyword evidence="3" id="KW-1185">Reference proteome</keyword>
<keyword evidence="1" id="KW-0472">Membrane</keyword>
<organism evidence="2 3">
    <name type="scientific">Halomonas eurihalina</name>
    <dbReference type="NCBI Taxonomy" id="42566"/>
    <lineage>
        <taxon>Bacteria</taxon>
        <taxon>Pseudomonadati</taxon>
        <taxon>Pseudomonadota</taxon>
        <taxon>Gammaproteobacteria</taxon>
        <taxon>Oceanospirillales</taxon>
        <taxon>Halomonadaceae</taxon>
        <taxon>Halomonas</taxon>
    </lineage>
</organism>
<comment type="caution">
    <text evidence="2">The sequence shown here is derived from an EMBL/GenBank/DDBJ whole genome shotgun (WGS) entry which is preliminary data.</text>
</comment>
<gene>
    <name evidence="2" type="ORF">FZZ93_07435</name>
</gene>
<dbReference type="Proteomes" id="UP000324260">
    <property type="component" value="Unassembled WGS sequence"/>
</dbReference>
<keyword evidence="1" id="KW-1133">Transmembrane helix</keyword>
<evidence type="ECO:0000313" key="3">
    <source>
        <dbReference type="Proteomes" id="UP000324260"/>
    </source>
</evidence>
<evidence type="ECO:0000313" key="2">
    <source>
        <dbReference type="EMBL" id="TZG40074.1"/>
    </source>
</evidence>
<feature type="transmembrane region" description="Helical" evidence="1">
    <location>
        <begin position="20"/>
        <end position="48"/>
    </location>
</feature>
<reference evidence="2 3" key="1">
    <citation type="submission" date="2019-08" db="EMBL/GenBank/DDBJ databases">
        <title>Draft Genome Sequence of Halomonas eurihalina Isolated from Preserved Hide-surface.</title>
        <authorList>
            <person name="Hussain S.A."/>
            <person name="Xu A."/>
            <person name="Sarker M."/>
            <person name="Sommers C."/>
        </authorList>
    </citation>
    <scope>NUCLEOTIDE SEQUENCE [LARGE SCALE GENOMIC DNA]</scope>
    <source>
        <strain evidence="2 3">MS1</strain>
    </source>
</reference>
<protein>
    <submittedName>
        <fullName evidence="2">Uncharacterized protein</fullName>
    </submittedName>
</protein>
<evidence type="ECO:0000256" key="1">
    <source>
        <dbReference type="SAM" id="Phobius"/>
    </source>
</evidence>
<sequence length="222" mass="26158">MQLKAKTKTYSLTTTSFYVISAYLIFQILGFLQSLFIGLMIAAGTAWIQHRGWENQEKIKTLDSEKKKAYDLIEQISEVVGKRIYHQSTLITALQKHDDSYNRDPYESSVKEINEEYYKICMGLKYSFSNEVMLNYEKRFQNRLANNNRKIFSASCSLNLTSAHSELKEINWELNKFVDTLLKKVRRNEFSTFTNKNPTTNFENREKFTTIYLALRLINIRH</sequence>
<name>A0A5D9D7X9_HALER</name>